<name>A0ACB5UD28_9FIRM</name>
<accession>A0ACB5UD28</accession>
<reference evidence="1" key="1">
    <citation type="submission" date="2023-09" db="EMBL/GenBank/DDBJ databases">
        <title>Vallitalea sediminicola and Vallitalea maricola sp. nov., anaerobic bacteria isolated from marine sediment.</title>
        <authorList>
            <person name="Hirano S."/>
            <person name="Maeda A."/>
            <person name="Terahara T."/>
            <person name="Mori K."/>
            <person name="Hamada M."/>
            <person name="Matsumoto R."/>
            <person name="Kobayashi T."/>
        </authorList>
    </citation>
    <scope>NUCLEOTIDE SEQUENCE</scope>
    <source>
        <strain evidence="1">AN17-2</strain>
    </source>
</reference>
<evidence type="ECO:0000313" key="2">
    <source>
        <dbReference type="Proteomes" id="UP001374599"/>
    </source>
</evidence>
<gene>
    <name evidence="1" type="ORF">AN2V17_00080</name>
</gene>
<proteinExistence type="predicted"/>
<comment type="caution">
    <text evidence="1">The sequence shown here is derived from an EMBL/GenBank/DDBJ whole genome shotgun (WGS) entry which is preliminary data.</text>
</comment>
<keyword evidence="2" id="KW-1185">Reference proteome</keyword>
<evidence type="ECO:0000313" key="1">
    <source>
        <dbReference type="EMBL" id="GMQ60782.1"/>
    </source>
</evidence>
<protein>
    <submittedName>
        <fullName evidence="1">ABC transporter permease</fullName>
    </submittedName>
</protein>
<dbReference type="Proteomes" id="UP001374599">
    <property type="component" value="Unassembled WGS sequence"/>
</dbReference>
<sequence>MANLIKVEFKKLKGSNILWICLAGCFILPIISLMVGSNISVQSNWIDYCTQSMWMSILLLWPCIFGLMGTYIFTRERIENTYKNLFTIPVGRVSLVLSKLFVLLITIVCITFISYMLNLVGLFIGVKLTLNDFFQGLATYLMSGLLMFCAMLPVMFIALMSKKGFLVSICVTIVYALISFIGIWAPLLSSILPIISIMRICNITALSIEYSYPMIITYVSLFGITAVSLFGIIFAAKKQEA</sequence>
<dbReference type="EMBL" id="BTPU01000001">
    <property type="protein sequence ID" value="GMQ60782.1"/>
    <property type="molecule type" value="Genomic_DNA"/>
</dbReference>
<organism evidence="1 2">
    <name type="scientific">Vallitalea maricola</name>
    <dbReference type="NCBI Taxonomy" id="3074433"/>
    <lineage>
        <taxon>Bacteria</taxon>
        <taxon>Bacillati</taxon>
        <taxon>Bacillota</taxon>
        <taxon>Clostridia</taxon>
        <taxon>Lachnospirales</taxon>
        <taxon>Vallitaleaceae</taxon>
        <taxon>Vallitalea</taxon>
    </lineage>
</organism>